<dbReference type="InterPro" id="IPR051563">
    <property type="entry name" value="Glycosyl_Hydrolase_51"/>
</dbReference>
<dbReference type="SUPFAM" id="SSF51011">
    <property type="entry name" value="Glycosyl hydrolase domain"/>
    <property type="match status" value="1"/>
</dbReference>
<proteinExistence type="inferred from homology"/>
<feature type="domain" description="Alpha-L-arabinofuranosidase C-terminal" evidence="8">
    <location>
        <begin position="455"/>
        <end position="645"/>
    </location>
</feature>
<feature type="chain" id="PRO_5041244262" description="non-reducing end alpha-L-arabinofuranosidase" evidence="7">
    <location>
        <begin position="23"/>
        <end position="655"/>
    </location>
</feature>
<keyword evidence="5" id="KW-0378">Hydrolase</keyword>
<dbReference type="InterPro" id="IPR010720">
    <property type="entry name" value="Alpha-L-AF_C"/>
</dbReference>
<dbReference type="SUPFAM" id="SSF51445">
    <property type="entry name" value="(Trans)glycosidases"/>
    <property type="match status" value="1"/>
</dbReference>
<dbReference type="GO" id="GO:0046556">
    <property type="term" value="F:alpha-L-arabinofuranosidase activity"/>
    <property type="evidence" value="ECO:0007669"/>
    <property type="project" value="UniProtKB-EC"/>
</dbReference>
<dbReference type="InterPro" id="IPR055235">
    <property type="entry name" value="ASD1_cat"/>
</dbReference>
<dbReference type="RefSeq" id="WP_282591529.1">
    <property type="nucleotide sequence ID" value="NZ_JAPAAF010000010.1"/>
</dbReference>
<comment type="similarity">
    <text evidence="2">Belongs to the glycosyl hydrolase 51 family.</text>
</comment>
<dbReference type="PANTHER" id="PTHR31776:SF0">
    <property type="entry name" value="ALPHA-L-ARABINOFURANOSIDASE 1"/>
    <property type="match status" value="1"/>
</dbReference>
<comment type="catalytic activity">
    <reaction evidence="1">
        <text>Hydrolysis of terminal non-reducing alpha-L-arabinofuranoside residues in alpha-L-arabinosides.</text>
        <dbReference type="EC" id="3.2.1.55"/>
    </reaction>
</comment>
<evidence type="ECO:0000256" key="5">
    <source>
        <dbReference type="ARBA" id="ARBA00022801"/>
    </source>
</evidence>
<evidence type="ECO:0000256" key="3">
    <source>
        <dbReference type="ARBA" id="ARBA00012670"/>
    </source>
</evidence>
<dbReference type="EMBL" id="JAPAAF010000010">
    <property type="protein sequence ID" value="MCW0482926.1"/>
    <property type="molecule type" value="Genomic_DNA"/>
</dbReference>
<dbReference type="Gene3D" id="2.60.40.1180">
    <property type="entry name" value="Golgi alpha-mannosidase II"/>
    <property type="match status" value="1"/>
</dbReference>
<dbReference type="PANTHER" id="PTHR31776">
    <property type="entry name" value="ALPHA-L-ARABINOFURANOSIDASE 1"/>
    <property type="match status" value="1"/>
</dbReference>
<feature type="signal peptide" evidence="7">
    <location>
        <begin position="1"/>
        <end position="22"/>
    </location>
</feature>
<keyword evidence="6" id="KW-0325">Glycoprotein</keyword>
<evidence type="ECO:0000256" key="6">
    <source>
        <dbReference type="ARBA" id="ARBA00023180"/>
    </source>
</evidence>
<evidence type="ECO:0000256" key="4">
    <source>
        <dbReference type="ARBA" id="ARBA00022729"/>
    </source>
</evidence>
<evidence type="ECO:0000313" key="10">
    <source>
        <dbReference type="Proteomes" id="UP001163821"/>
    </source>
</evidence>
<organism evidence="9 10">
    <name type="scientific">Gaoshiqia sediminis</name>
    <dbReference type="NCBI Taxonomy" id="2986998"/>
    <lineage>
        <taxon>Bacteria</taxon>
        <taxon>Pseudomonadati</taxon>
        <taxon>Bacteroidota</taxon>
        <taxon>Bacteroidia</taxon>
        <taxon>Marinilabiliales</taxon>
        <taxon>Prolixibacteraceae</taxon>
        <taxon>Gaoshiqia</taxon>
    </lineage>
</organism>
<dbReference type="GO" id="GO:0046373">
    <property type="term" value="P:L-arabinose metabolic process"/>
    <property type="evidence" value="ECO:0007669"/>
    <property type="project" value="InterPro"/>
</dbReference>
<evidence type="ECO:0000256" key="1">
    <source>
        <dbReference type="ARBA" id="ARBA00001462"/>
    </source>
</evidence>
<evidence type="ECO:0000313" key="9">
    <source>
        <dbReference type="EMBL" id="MCW0482926.1"/>
    </source>
</evidence>
<dbReference type="InterPro" id="IPR017853">
    <property type="entry name" value="GH"/>
</dbReference>
<dbReference type="AlphaFoldDB" id="A0AA42C8N5"/>
<accession>A0AA42C8N5</accession>
<dbReference type="InterPro" id="IPR013780">
    <property type="entry name" value="Glyco_hydro_b"/>
</dbReference>
<keyword evidence="10" id="KW-1185">Reference proteome</keyword>
<dbReference type="SMART" id="SM00813">
    <property type="entry name" value="Alpha-L-AF_C"/>
    <property type="match status" value="1"/>
</dbReference>
<evidence type="ECO:0000256" key="2">
    <source>
        <dbReference type="ARBA" id="ARBA00007186"/>
    </source>
</evidence>
<dbReference type="Pfam" id="PF22848">
    <property type="entry name" value="ASD1_dom"/>
    <property type="match status" value="1"/>
</dbReference>
<evidence type="ECO:0000259" key="8">
    <source>
        <dbReference type="SMART" id="SM00813"/>
    </source>
</evidence>
<dbReference type="Gene3D" id="3.20.20.80">
    <property type="entry name" value="Glycosidases"/>
    <property type="match status" value="1"/>
</dbReference>
<dbReference type="Pfam" id="PF06964">
    <property type="entry name" value="Alpha-L-AF_C"/>
    <property type="match status" value="1"/>
</dbReference>
<dbReference type="EC" id="3.2.1.55" evidence="3"/>
<evidence type="ECO:0000256" key="7">
    <source>
        <dbReference type="SAM" id="SignalP"/>
    </source>
</evidence>
<sequence length="655" mass="73681">MLKNLMTGIFLWALFVQPQVFAQSTITVQANKPGAEISPTMWGVFFEDINFAADGGIYAELVKNRSFKFPDPLMGWKVPFRDSIRVINSRIDEKDHRYLRLPSLKSTQLNYIQNQGFRGMGIHGGESYRLVLGSRVAEGNNLSLLVELLNENGDPISKTQLSGLTTNWDKKEVVFEATATSAKANLRISLQGKGAVDFNYVSLFPVNTFKNRPNGMRADLAELLNGLNPGFLRFPGGCIVEGHHLDLRYQWKKTVGDLDERELIINRWNTEFMHRHTPDYYQSFGLGFFEYFVLSEDLGAEPLPILNCGMACQYNTGELAPLDEMEVYIQDALDLIEFANGDTSSKWGKLRADMGHPEPFNLKYVGIGNEQWGHQYLERYDLIAAAVRAKYPDIQLVTGSGPSADGDRFDYLWKELKGRQADLVDEHYYKDPNWFFNNARRYDSYERGGLKVFAGEYASHVRNENIKEATSSNCWLAALSEAAYMTGLERNADVVHMASYAPLFAHVDAWQWRPDLIWFDNLKAVATPNYYVQQLYSTHSGTNVLPVSADGEIVAGQDSLYASASLDKNTGRIYLKVVNASKEAKELVVNFTGLKPAAKEALLTELAENDLTKFNTLDQPENIIPQKDKAALKGTKLSLMLKPQSFVLVDVAGKK</sequence>
<protein>
    <recommendedName>
        <fullName evidence="3">non-reducing end alpha-L-arabinofuranosidase</fullName>
        <ecNumber evidence="3">3.2.1.55</ecNumber>
    </recommendedName>
</protein>
<keyword evidence="4 7" id="KW-0732">Signal</keyword>
<comment type="caution">
    <text evidence="9">The sequence shown here is derived from an EMBL/GenBank/DDBJ whole genome shotgun (WGS) entry which is preliminary data.</text>
</comment>
<gene>
    <name evidence="9" type="ORF">N2K84_09320</name>
</gene>
<reference evidence="9" key="1">
    <citation type="submission" date="2022-10" db="EMBL/GenBank/DDBJ databases">
        <title>Gaoshiqiia sediminis gen. nov., sp. nov., isolated from coastal sediment.</title>
        <authorList>
            <person name="Yu W.X."/>
            <person name="Mu D.S."/>
            <person name="Du J.Z."/>
            <person name="Liang Y.Q."/>
        </authorList>
    </citation>
    <scope>NUCLEOTIDE SEQUENCE</scope>
    <source>
        <strain evidence="9">A06</strain>
    </source>
</reference>
<name>A0AA42C8N5_9BACT</name>
<dbReference type="Proteomes" id="UP001163821">
    <property type="component" value="Unassembled WGS sequence"/>
</dbReference>